<dbReference type="AlphaFoldDB" id="A0A9D4E5K1"/>
<evidence type="ECO:0000313" key="1">
    <source>
        <dbReference type="EMBL" id="KAH3774252.1"/>
    </source>
</evidence>
<name>A0A9D4E5K1_DREPO</name>
<proteinExistence type="predicted"/>
<keyword evidence="2" id="KW-1185">Reference proteome</keyword>
<dbReference type="EMBL" id="JAIWYP010000009">
    <property type="protein sequence ID" value="KAH3774252.1"/>
    <property type="molecule type" value="Genomic_DNA"/>
</dbReference>
<reference evidence="1" key="1">
    <citation type="journal article" date="2019" name="bioRxiv">
        <title>The Genome of the Zebra Mussel, Dreissena polymorpha: A Resource for Invasive Species Research.</title>
        <authorList>
            <person name="McCartney M.A."/>
            <person name="Auch B."/>
            <person name="Kono T."/>
            <person name="Mallez S."/>
            <person name="Zhang Y."/>
            <person name="Obille A."/>
            <person name="Becker A."/>
            <person name="Abrahante J.E."/>
            <person name="Garbe J."/>
            <person name="Badalamenti J.P."/>
            <person name="Herman A."/>
            <person name="Mangelson H."/>
            <person name="Liachko I."/>
            <person name="Sullivan S."/>
            <person name="Sone E.D."/>
            <person name="Koren S."/>
            <person name="Silverstein K.A.T."/>
            <person name="Beckman K.B."/>
            <person name="Gohl D.M."/>
        </authorList>
    </citation>
    <scope>NUCLEOTIDE SEQUENCE</scope>
    <source>
        <strain evidence="1">Duluth1</strain>
        <tissue evidence="1">Whole animal</tissue>
    </source>
</reference>
<evidence type="ECO:0000313" key="2">
    <source>
        <dbReference type="Proteomes" id="UP000828390"/>
    </source>
</evidence>
<accession>A0A9D4E5K1</accession>
<organism evidence="1 2">
    <name type="scientific">Dreissena polymorpha</name>
    <name type="common">Zebra mussel</name>
    <name type="synonym">Mytilus polymorpha</name>
    <dbReference type="NCBI Taxonomy" id="45954"/>
    <lineage>
        <taxon>Eukaryota</taxon>
        <taxon>Metazoa</taxon>
        <taxon>Spiralia</taxon>
        <taxon>Lophotrochozoa</taxon>
        <taxon>Mollusca</taxon>
        <taxon>Bivalvia</taxon>
        <taxon>Autobranchia</taxon>
        <taxon>Heteroconchia</taxon>
        <taxon>Euheterodonta</taxon>
        <taxon>Imparidentia</taxon>
        <taxon>Neoheterodontei</taxon>
        <taxon>Myida</taxon>
        <taxon>Dreissenoidea</taxon>
        <taxon>Dreissenidae</taxon>
        <taxon>Dreissena</taxon>
    </lineage>
</organism>
<gene>
    <name evidence="1" type="ORF">DPMN_175628</name>
</gene>
<dbReference type="Proteomes" id="UP000828390">
    <property type="component" value="Unassembled WGS sequence"/>
</dbReference>
<comment type="caution">
    <text evidence="1">The sequence shown here is derived from an EMBL/GenBank/DDBJ whole genome shotgun (WGS) entry which is preliminary data.</text>
</comment>
<protein>
    <submittedName>
        <fullName evidence="1">Uncharacterized protein</fullName>
    </submittedName>
</protein>
<reference evidence="1" key="2">
    <citation type="submission" date="2020-11" db="EMBL/GenBank/DDBJ databases">
        <authorList>
            <person name="McCartney M.A."/>
            <person name="Auch B."/>
            <person name="Kono T."/>
            <person name="Mallez S."/>
            <person name="Becker A."/>
            <person name="Gohl D.M."/>
            <person name="Silverstein K.A.T."/>
            <person name="Koren S."/>
            <person name="Bechman K.B."/>
            <person name="Herman A."/>
            <person name="Abrahante J.E."/>
            <person name="Garbe J."/>
        </authorList>
    </citation>
    <scope>NUCLEOTIDE SEQUENCE</scope>
    <source>
        <strain evidence="1">Duluth1</strain>
        <tissue evidence="1">Whole animal</tissue>
    </source>
</reference>
<sequence>MEAASRSLWEKKTLQSKSRGCMEPCQHAHQWQASYRLWRFLHENRVDTAAGYT</sequence>